<dbReference type="SMART" id="SM00239">
    <property type="entry name" value="C2"/>
    <property type="match status" value="2"/>
</dbReference>
<dbReference type="EMBL" id="LUCH01017422">
    <property type="protein sequence ID" value="KAF5395004.1"/>
    <property type="molecule type" value="Genomic_DNA"/>
</dbReference>
<accession>A0A8J4WD00</accession>
<dbReference type="InterPro" id="IPR000008">
    <property type="entry name" value="C2_dom"/>
</dbReference>
<dbReference type="PANTHER" id="PTHR10024">
    <property type="entry name" value="SYNAPTOTAGMIN"/>
    <property type="match status" value="1"/>
</dbReference>
<dbReference type="Proteomes" id="UP000748531">
    <property type="component" value="Unassembled WGS sequence"/>
</dbReference>
<gene>
    <name evidence="3" type="ORF">PHET_08912</name>
</gene>
<reference evidence="3" key="1">
    <citation type="submission" date="2019-05" db="EMBL/GenBank/DDBJ databases">
        <title>Annotation for the trematode Paragonimus heterotremus.</title>
        <authorList>
            <person name="Choi Y.-J."/>
        </authorList>
    </citation>
    <scope>NUCLEOTIDE SEQUENCE</scope>
    <source>
        <strain evidence="3">LC</strain>
    </source>
</reference>
<name>A0A8J4WD00_9TREM</name>
<evidence type="ECO:0000256" key="1">
    <source>
        <dbReference type="SAM" id="Phobius"/>
    </source>
</evidence>
<keyword evidence="1" id="KW-0812">Transmembrane</keyword>
<evidence type="ECO:0000313" key="4">
    <source>
        <dbReference type="Proteomes" id="UP000748531"/>
    </source>
</evidence>
<keyword evidence="4" id="KW-1185">Reference proteome</keyword>
<comment type="caution">
    <text evidence="3">The sequence shown here is derived from an EMBL/GenBank/DDBJ whole genome shotgun (WGS) entry which is preliminary data.</text>
</comment>
<dbReference type="AlphaFoldDB" id="A0A8J4WD00"/>
<dbReference type="PROSITE" id="PS50004">
    <property type="entry name" value="C2"/>
    <property type="match status" value="1"/>
</dbReference>
<feature type="domain" description="C2" evidence="2">
    <location>
        <begin position="90"/>
        <end position="216"/>
    </location>
</feature>
<sequence length="379" mass="43333">MTSLPSTSTADPLSQNPFLIGLATTFNVTSIPLAIFLLILVCLLCICALVLIILCIRSGIRRVYLTRIKKKRLKSIYLDELDIIGSKTSEYGQLSYMFMYELPTNALTVVIGEAKNLPFTSDQTGFDAYASLKLIREKHGKSEQVGKTQKTSIIRHTDCPRWHHSCTFQIPQSELSSIKLVFDIYDYDSIGQDRNLGRLIVPLDPISMDEYTGGFYEDTGPLQPGEAKFAGLGQVCIGLTYQSKLELLEVYIYEARKLTVEKFVSQEKNHQLDIHMELRAKRRLLGSFETNSKTELVNPYFNEKAQFQLRKKYLDRAVLTCSLRKRGRLGRKEAIAFLRIGPTSEQNDGVKHWEEMIRISPRTHVMWHTWLSKLPKTKK</sequence>
<protein>
    <submittedName>
        <fullName evidence="3">Synaptotagmin-2</fullName>
    </submittedName>
</protein>
<feature type="transmembrane region" description="Helical" evidence="1">
    <location>
        <begin position="33"/>
        <end position="60"/>
    </location>
</feature>
<keyword evidence="1" id="KW-1133">Transmembrane helix</keyword>
<organism evidence="3 4">
    <name type="scientific">Paragonimus heterotremus</name>
    <dbReference type="NCBI Taxonomy" id="100268"/>
    <lineage>
        <taxon>Eukaryota</taxon>
        <taxon>Metazoa</taxon>
        <taxon>Spiralia</taxon>
        <taxon>Lophotrochozoa</taxon>
        <taxon>Platyhelminthes</taxon>
        <taxon>Trematoda</taxon>
        <taxon>Digenea</taxon>
        <taxon>Plagiorchiida</taxon>
        <taxon>Troglotremata</taxon>
        <taxon>Troglotrematidae</taxon>
        <taxon>Paragonimus</taxon>
    </lineage>
</organism>
<dbReference type="SUPFAM" id="SSF49562">
    <property type="entry name" value="C2 domain (Calcium/lipid-binding domain, CaLB)"/>
    <property type="match status" value="2"/>
</dbReference>
<dbReference type="Pfam" id="PF00168">
    <property type="entry name" value="C2"/>
    <property type="match status" value="2"/>
</dbReference>
<evidence type="ECO:0000313" key="3">
    <source>
        <dbReference type="EMBL" id="KAF5395004.1"/>
    </source>
</evidence>
<dbReference type="InterPro" id="IPR035892">
    <property type="entry name" value="C2_domain_sf"/>
</dbReference>
<dbReference type="OrthoDB" id="1562946at2759"/>
<dbReference type="Gene3D" id="2.60.40.150">
    <property type="entry name" value="C2 domain"/>
    <property type="match status" value="2"/>
</dbReference>
<proteinExistence type="predicted"/>
<keyword evidence="1" id="KW-0472">Membrane</keyword>
<evidence type="ECO:0000259" key="2">
    <source>
        <dbReference type="PROSITE" id="PS50004"/>
    </source>
</evidence>